<feature type="transmembrane region" description="Helical" evidence="12">
    <location>
        <begin position="365"/>
        <end position="381"/>
    </location>
</feature>
<dbReference type="Proteomes" id="UP000011761">
    <property type="component" value="Unassembled WGS sequence"/>
</dbReference>
<evidence type="ECO:0000313" key="13">
    <source>
        <dbReference type="EMBL" id="EMD00582.1"/>
    </source>
</evidence>
<dbReference type="STRING" id="717646.M2MUI4"/>
<evidence type="ECO:0000256" key="11">
    <source>
        <dbReference type="ARBA" id="ARBA00032555"/>
    </source>
</evidence>
<comment type="subcellular location">
    <subcellularLocation>
        <location evidence="2">Cell membrane</location>
        <topology evidence="2">Multi-pass membrane protein</topology>
    </subcellularLocation>
</comment>
<organism evidence="13 14">
    <name type="scientific">Baudoinia panamericana (strain UAMH 10762)</name>
    <name type="common">Angels' share fungus</name>
    <name type="synonym">Baudoinia compniacensis (strain UAMH 10762)</name>
    <dbReference type="NCBI Taxonomy" id="717646"/>
    <lineage>
        <taxon>Eukaryota</taxon>
        <taxon>Fungi</taxon>
        <taxon>Dikarya</taxon>
        <taxon>Ascomycota</taxon>
        <taxon>Pezizomycotina</taxon>
        <taxon>Dothideomycetes</taxon>
        <taxon>Dothideomycetidae</taxon>
        <taxon>Mycosphaerellales</taxon>
        <taxon>Teratosphaeriaceae</taxon>
        <taxon>Baudoinia</taxon>
    </lineage>
</organism>
<dbReference type="PANTHER" id="PTHR23516:SF1">
    <property type="entry name" value="MOLYBDATE-ANION TRANSPORTER"/>
    <property type="match status" value="1"/>
</dbReference>
<keyword evidence="9 12" id="KW-0472">Membrane</keyword>
<dbReference type="PANTHER" id="PTHR23516">
    <property type="entry name" value="SAM (S-ADENOSYL METHIONINE) TRANSPORTER"/>
    <property type="match status" value="1"/>
</dbReference>
<dbReference type="InterPro" id="IPR036259">
    <property type="entry name" value="MFS_trans_sf"/>
</dbReference>
<feature type="transmembrane region" description="Helical" evidence="12">
    <location>
        <begin position="6"/>
        <end position="23"/>
    </location>
</feature>
<dbReference type="OMA" id="CCGWVVL"/>
<dbReference type="KEGG" id="bcom:BAUCODRAFT_144233"/>
<proteinExistence type="predicted"/>
<evidence type="ECO:0000313" key="14">
    <source>
        <dbReference type="Proteomes" id="UP000011761"/>
    </source>
</evidence>
<feature type="transmembrane region" description="Helical" evidence="12">
    <location>
        <begin position="53"/>
        <end position="75"/>
    </location>
</feature>
<feature type="transmembrane region" description="Helical" evidence="12">
    <location>
        <begin position="307"/>
        <end position="329"/>
    </location>
</feature>
<dbReference type="GO" id="GO:0015098">
    <property type="term" value="F:molybdate ion transmembrane transporter activity"/>
    <property type="evidence" value="ECO:0007669"/>
    <property type="project" value="InterPro"/>
</dbReference>
<evidence type="ECO:0000256" key="10">
    <source>
        <dbReference type="ARBA" id="ARBA00030646"/>
    </source>
</evidence>
<dbReference type="GO" id="GO:0005886">
    <property type="term" value="C:plasma membrane"/>
    <property type="evidence" value="ECO:0007669"/>
    <property type="project" value="UniProtKB-SubCell"/>
</dbReference>
<evidence type="ECO:0000256" key="9">
    <source>
        <dbReference type="ARBA" id="ARBA00023136"/>
    </source>
</evidence>
<feature type="transmembrane region" description="Helical" evidence="12">
    <location>
        <begin position="115"/>
        <end position="132"/>
    </location>
</feature>
<dbReference type="Gene3D" id="1.20.1250.20">
    <property type="entry name" value="MFS general substrate transporter like domains"/>
    <property type="match status" value="1"/>
</dbReference>
<keyword evidence="8" id="KW-0406">Ion transport</keyword>
<dbReference type="AlphaFoldDB" id="M2MUI4"/>
<evidence type="ECO:0000256" key="2">
    <source>
        <dbReference type="ARBA" id="ARBA00004651"/>
    </source>
</evidence>
<dbReference type="OrthoDB" id="263957at2759"/>
<evidence type="ECO:0000256" key="12">
    <source>
        <dbReference type="SAM" id="Phobius"/>
    </source>
</evidence>
<keyword evidence="7 12" id="KW-1133">Transmembrane helix</keyword>
<evidence type="ECO:0000256" key="1">
    <source>
        <dbReference type="ARBA" id="ARBA00003019"/>
    </source>
</evidence>
<keyword evidence="14" id="KW-1185">Reference proteome</keyword>
<evidence type="ECO:0000256" key="4">
    <source>
        <dbReference type="ARBA" id="ARBA00022448"/>
    </source>
</evidence>
<dbReference type="HOGENOM" id="CLU_034007_2_0_1"/>
<feature type="transmembrane region" description="Helical" evidence="12">
    <location>
        <begin position="401"/>
        <end position="418"/>
    </location>
</feature>
<dbReference type="InterPro" id="IPR008509">
    <property type="entry name" value="MOT2/MFSD5"/>
</dbReference>
<evidence type="ECO:0000256" key="8">
    <source>
        <dbReference type="ARBA" id="ARBA00023065"/>
    </source>
</evidence>
<name>M2MUI4_BAUPA</name>
<dbReference type="EMBL" id="KB445550">
    <property type="protein sequence ID" value="EMD00582.1"/>
    <property type="molecule type" value="Genomic_DNA"/>
</dbReference>
<feature type="transmembrane region" description="Helical" evidence="12">
    <location>
        <begin position="87"/>
        <end position="108"/>
    </location>
</feature>
<feature type="transmembrane region" description="Helical" evidence="12">
    <location>
        <begin position="341"/>
        <end position="359"/>
    </location>
</feature>
<evidence type="ECO:0000256" key="7">
    <source>
        <dbReference type="ARBA" id="ARBA00022989"/>
    </source>
</evidence>
<comment type="function">
    <text evidence="1">Mediates high-affinity intracellular uptake of the rare oligo-element molybdenum.</text>
</comment>
<keyword evidence="4" id="KW-0813">Transport</keyword>
<feature type="transmembrane region" description="Helical" evidence="12">
    <location>
        <begin position="177"/>
        <end position="199"/>
    </location>
</feature>
<feature type="transmembrane region" description="Helical" evidence="12">
    <location>
        <begin position="430"/>
        <end position="447"/>
    </location>
</feature>
<feature type="transmembrane region" description="Helical" evidence="12">
    <location>
        <begin position="260"/>
        <end position="282"/>
    </location>
</feature>
<evidence type="ECO:0000256" key="6">
    <source>
        <dbReference type="ARBA" id="ARBA00022692"/>
    </source>
</evidence>
<keyword evidence="6 12" id="KW-0812">Transmembrane</keyword>
<sequence length="448" mass="48590">MELYTLYFGAMLSLNGVALYYRYQRARQESVQESIALPETTYKDAASHFRTTYFGVYILATAADWLQGPYLYTLYKDSMGLPESTVAALFTTGFLAAAISASFVGTLADTYGRRSACIGYCVFYSLSCLTVLSEDVLILFVGRVLGGMSTTLLFSVFETWMIAEYKRQELSASGLKLGDMFSMSVILSGVVAIACGIISEVLVEETETKTAPFVAAICCLVTAAVTISRTWSENFGTSADEKEGQPNAATLRTALADRRILTLGLATAIFEGSMYLFVFFWAPALKAARAQTNPSVSGLIIADTTSLPFGLIFSSFMCAMMLGSLSFSVLRITSYQEVSTLLLTTIALAAIALLLPVLAKSEACVFWSFALFEVCVGLYYPTMSRLKSEVVEEASRGRVYGVMRIPLNLFVVIALGLIKEGEGYRDTVSAVSGALLLIAFAAVAQYLQ</sequence>
<dbReference type="GO" id="GO:0006811">
    <property type="term" value="P:monoatomic ion transport"/>
    <property type="evidence" value="ECO:0007669"/>
    <property type="project" value="UniProtKB-KW"/>
</dbReference>
<dbReference type="eggNOG" id="KOG4332">
    <property type="taxonomic scope" value="Eukaryota"/>
</dbReference>
<dbReference type="GeneID" id="19108482"/>
<accession>M2MUI4</accession>
<dbReference type="RefSeq" id="XP_007671766.1">
    <property type="nucleotide sequence ID" value="XM_007673576.1"/>
</dbReference>
<evidence type="ECO:0000256" key="5">
    <source>
        <dbReference type="ARBA" id="ARBA00022475"/>
    </source>
</evidence>
<evidence type="ECO:0000256" key="3">
    <source>
        <dbReference type="ARBA" id="ARBA00021242"/>
    </source>
</evidence>
<dbReference type="SUPFAM" id="SSF103473">
    <property type="entry name" value="MFS general substrate transporter"/>
    <property type="match status" value="1"/>
</dbReference>
<dbReference type="Pfam" id="PF05631">
    <property type="entry name" value="MFS_5"/>
    <property type="match status" value="1"/>
</dbReference>
<gene>
    <name evidence="13" type="ORF">BAUCODRAFT_144233</name>
</gene>
<reference evidence="13 14" key="1">
    <citation type="journal article" date="2012" name="PLoS Pathog.">
        <title>Diverse lifestyles and strategies of plant pathogenesis encoded in the genomes of eighteen Dothideomycetes fungi.</title>
        <authorList>
            <person name="Ohm R.A."/>
            <person name="Feau N."/>
            <person name="Henrissat B."/>
            <person name="Schoch C.L."/>
            <person name="Horwitz B.A."/>
            <person name="Barry K.W."/>
            <person name="Condon B.J."/>
            <person name="Copeland A.C."/>
            <person name="Dhillon B."/>
            <person name="Glaser F."/>
            <person name="Hesse C.N."/>
            <person name="Kosti I."/>
            <person name="LaButti K."/>
            <person name="Lindquist E.A."/>
            <person name="Lucas S."/>
            <person name="Salamov A.A."/>
            <person name="Bradshaw R.E."/>
            <person name="Ciuffetti L."/>
            <person name="Hamelin R.C."/>
            <person name="Kema G.H.J."/>
            <person name="Lawrence C."/>
            <person name="Scott J.A."/>
            <person name="Spatafora J.W."/>
            <person name="Turgeon B.G."/>
            <person name="de Wit P.J.G.M."/>
            <person name="Zhong S."/>
            <person name="Goodwin S.B."/>
            <person name="Grigoriev I.V."/>
        </authorList>
    </citation>
    <scope>NUCLEOTIDE SEQUENCE [LARGE SCALE GENOMIC DNA]</scope>
    <source>
        <strain evidence="13 14">UAMH 10762</strain>
    </source>
</reference>
<keyword evidence="5" id="KW-1003">Cell membrane</keyword>
<protein>
    <recommendedName>
        <fullName evidence="3">Molybdate-anion transporter</fullName>
    </recommendedName>
    <alternativeName>
        <fullName evidence="10">Major facilitator superfamily domain-containing protein 5</fullName>
    </alternativeName>
    <alternativeName>
        <fullName evidence="11">Molybdate transporter 2 homolog</fullName>
    </alternativeName>
</protein>